<dbReference type="InterPro" id="IPR007157">
    <property type="entry name" value="PspA_VIPP1"/>
</dbReference>
<comment type="caution">
    <text evidence="3">The sequence shown here is derived from an EMBL/GenBank/DDBJ whole genome shotgun (WGS) entry which is preliminary data.</text>
</comment>
<feature type="coiled-coil region" evidence="2">
    <location>
        <begin position="26"/>
        <end position="74"/>
    </location>
</feature>
<organism evidence="3 4">
    <name type="scientific">Ornithinibacillus bavariensis</name>
    <dbReference type="NCBI Taxonomy" id="545502"/>
    <lineage>
        <taxon>Bacteria</taxon>
        <taxon>Bacillati</taxon>
        <taxon>Bacillota</taxon>
        <taxon>Bacilli</taxon>
        <taxon>Bacillales</taxon>
        <taxon>Bacillaceae</taxon>
        <taxon>Ornithinibacillus</taxon>
    </lineage>
</organism>
<dbReference type="PANTHER" id="PTHR31088:SF6">
    <property type="entry name" value="PHAGE SHOCK PROTEIN A"/>
    <property type="match status" value="1"/>
</dbReference>
<evidence type="ECO:0000313" key="4">
    <source>
        <dbReference type="Proteomes" id="UP000676917"/>
    </source>
</evidence>
<evidence type="ECO:0000256" key="2">
    <source>
        <dbReference type="SAM" id="Coils"/>
    </source>
</evidence>
<gene>
    <name evidence="3" type="ORF">J43TS3_27040</name>
</gene>
<dbReference type="PANTHER" id="PTHR31088">
    <property type="entry name" value="MEMBRANE-ASSOCIATED PROTEIN VIPP1, CHLOROPLASTIC"/>
    <property type="match status" value="1"/>
</dbReference>
<evidence type="ECO:0000313" key="3">
    <source>
        <dbReference type="EMBL" id="GIO28093.1"/>
    </source>
</evidence>
<protein>
    <submittedName>
        <fullName evidence="3">Phage shock protein A</fullName>
    </submittedName>
</protein>
<accession>A0A920C7W8</accession>
<dbReference type="AlphaFoldDB" id="A0A920C7W8"/>
<comment type="similarity">
    <text evidence="1">Belongs to the PspA/Vipp/IM30 family.</text>
</comment>
<dbReference type="RefSeq" id="WP_212921544.1">
    <property type="nucleotide sequence ID" value="NZ_BORP01000005.1"/>
</dbReference>
<evidence type="ECO:0000256" key="1">
    <source>
        <dbReference type="ARBA" id="ARBA00043985"/>
    </source>
</evidence>
<keyword evidence="4" id="KW-1185">Reference proteome</keyword>
<dbReference type="Proteomes" id="UP000676917">
    <property type="component" value="Unassembled WGS sequence"/>
</dbReference>
<dbReference type="EMBL" id="BORP01000005">
    <property type="protein sequence ID" value="GIO28093.1"/>
    <property type="molecule type" value="Genomic_DNA"/>
</dbReference>
<proteinExistence type="inferred from homology"/>
<feature type="coiled-coil region" evidence="2">
    <location>
        <begin position="167"/>
        <end position="194"/>
    </location>
</feature>
<dbReference type="Pfam" id="PF04012">
    <property type="entry name" value="PspA_IM30"/>
    <property type="match status" value="1"/>
</dbReference>
<reference evidence="3" key="1">
    <citation type="submission" date="2021-03" db="EMBL/GenBank/DDBJ databases">
        <title>Antimicrobial resistance genes in bacteria isolated from Japanese honey, and their potential for conferring macrolide and lincosamide resistance in the American foulbrood pathogen Paenibacillus larvae.</title>
        <authorList>
            <person name="Okamoto M."/>
            <person name="Kumagai M."/>
            <person name="Kanamori H."/>
            <person name="Takamatsu D."/>
        </authorList>
    </citation>
    <scope>NUCLEOTIDE SEQUENCE</scope>
    <source>
        <strain evidence="3">J43TS3</strain>
    </source>
</reference>
<keyword evidence="2" id="KW-0175">Coiled coil</keyword>
<name>A0A920C7W8_9BACI</name>
<sequence length="201" mass="23242">MGILKRVRTILASNIHARISDAEDPEHIVNQSLREIERDLREAKAEYDAIEANCKRVKRELDQCISEMEKMERYAVKALESGDEGKARNFLEEKLNFKSRSQELKAQYEVAAVHVEQMKLVQEKLRQDFTELSERRDILVGRLTEAKSKQRMNELGPSQSNVRLTAFDQLEEKAERALAEAEAIEQLKRGLDDDIERISSK</sequence>